<organism evidence="1 2">
    <name type="scientific">Streptomyces niveiscabiei</name>
    <dbReference type="NCBI Taxonomy" id="164115"/>
    <lineage>
        <taxon>Bacteria</taxon>
        <taxon>Bacillati</taxon>
        <taxon>Actinomycetota</taxon>
        <taxon>Actinomycetes</taxon>
        <taxon>Kitasatosporales</taxon>
        <taxon>Streptomycetaceae</taxon>
        <taxon>Streptomyces</taxon>
    </lineage>
</organism>
<evidence type="ECO:0000313" key="1">
    <source>
        <dbReference type="EMBL" id="MFM9613012.1"/>
    </source>
</evidence>
<comment type="caution">
    <text evidence="1">The sequence shown here is derived from an EMBL/GenBank/DDBJ whole genome shotgun (WGS) entry which is preliminary data.</text>
</comment>
<dbReference type="EMBL" id="JBJVNI010000018">
    <property type="protein sequence ID" value="MFM9613012.1"/>
    <property type="molecule type" value="Genomic_DNA"/>
</dbReference>
<proteinExistence type="predicted"/>
<keyword evidence="2" id="KW-1185">Reference proteome</keyword>
<name>A0ABW9HY21_9ACTN</name>
<reference evidence="1 2" key="1">
    <citation type="submission" date="2024-12" db="EMBL/GenBank/DDBJ databases">
        <title>Forecasting of Potato common scab and diversities of Pathogenic streptomyces spp. in china.</title>
        <authorList>
            <person name="Handique U."/>
            <person name="Wu J."/>
        </authorList>
    </citation>
    <scope>NUCLEOTIDE SEQUENCE [LARGE SCALE GENOMIC DNA]</scope>
    <source>
        <strain evidence="1 2">ZRIMU1530</strain>
    </source>
</reference>
<dbReference type="RefSeq" id="WP_409123703.1">
    <property type="nucleotide sequence ID" value="NZ_JBJVNI010000018.1"/>
</dbReference>
<sequence>MPEVMVSGSLGDAVPPARVGRKLLAVTAGLAGLLLVPLLWSALADATQTRAEEAPRAASTTMVFRVDTYGDKSATAVRLAAQDLWETCRRSTAAQNSDANLSALRDGVYTGVIRPALPSHDVMRLRGCLEDANTNRASAVVLGEGQAESR</sequence>
<evidence type="ECO:0000313" key="2">
    <source>
        <dbReference type="Proteomes" id="UP001631957"/>
    </source>
</evidence>
<accession>A0ABW9HY21</accession>
<protein>
    <submittedName>
        <fullName evidence="1">Uncharacterized protein</fullName>
    </submittedName>
</protein>
<dbReference type="Proteomes" id="UP001631957">
    <property type="component" value="Unassembled WGS sequence"/>
</dbReference>
<gene>
    <name evidence="1" type="ORF">ACKI18_30525</name>
</gene>